<proteinExistence type="predicted"/>
<name>A0ABT5VPF1_9BACT</name>
<dbReference type="Proteomes" id="UP001528920">
    <property type="component" value="Unassembled WGS sequence"/>
</dbReference>
<reference evidence="1 2" key="1">
    <citation type="submission" date="2022-01" db="EMBL/GenBank/DDBJ databases">
        <title>Labilibaculum sp. nov, a marine bacterium isolated from Antarctica.</title>
        <authorList>
            <person name="Dai W."/>
        </authorList>
    </citation>
    <scope>NUCLEOTIDE SEQUENCE [LARGE SCALE GENOMIC DNA]</scope>
    <source>
        <strain evidence="1 2">DW002</strain>
    </source>
</reference>
<dbReference type="SUPFAM" id="SSF48371">
    <property type="entry name" value="ARM repeat"/>
    <property type="match status" value="1"/>
</dbReference>
<protein>
    <recommendedName>
        <fullName evidence="3">HEAT repeat domain-containing protein</fullName>
    </recommendedName>
</protein>
<dbReference type="RefSeq" id="WP_275108488.1">
    <property type="nucleotide sequence ID" value="NZ_JAKJSC010000001.1"/>
</dbReference>
<evidence type="ECO:0008006" key="3">
    <source>
        <dbReference type="Google" id="ProtNLM"/>
    </source>
</evidence>
<accession>A0ABT5VPF1</accession>
<evidence type="ECO:0000313" key="2">
    <source>
        <dbReference type="Proteomes" id="UP001528920"/>
    </source>
</evidence>
<keyword evidence="2" id="KW-1185">Reference proteome</keyword>
<dbReference type="EMBL" id="JAKJSC010000001">
    <property type="protein sequence ID" value="MDE5417151.1"/>
    <property type="molecule type" value="Genomic_DNA"/>
</dbReference>
<gene>
    <name evidence="1" type="ORF">L3049_03945</name>
</gene>
<dbReference type="InterPro" id="IPR016024">
    <property type="entry name" value="ARM-type_fold"/>
</dbReference>
<comment type="caution">
    <text evidence="1">The sequence shown here is derived from an EMBL/GenBank/DDBJ whole genome shotgun (WGS) entry which is preliminary data.</text>
</comment>
<organism evidence="1 2">
    <name type="scientific">Paralabilibaculum antarcticum</name>
    <dbReference type="NCBI Taxonomy" id="2912572"/>
    <lineage>
        <taxon>Bacteria</taxon>
        <taxon>Pseudomonadati</taxon>
        <taxon>Bacteroidota</taxon>
        <taxon>Bacteroidia</taxon>
        <taxon>Marinilabiliales</taxon>
        <taxon>Marinifilaceae</taxon>
        <taxon>Paralabilibaculum</taxon>
    </lineage>
</organism>
<evidence type="ECO:0000313" key="1">
    <source>
        <dbReference type="EMBL" id="MDE5417151.1"/>
    </source>
</evidence>
<sequence>MSEINKKDLHTAIILGLGSKDNKVVLNSINQLRQEGKPEDVNHLFDLLLSTPTSEIKVSILNFLADLKIQETDKIIIEAIKNDKYLSIRKSIVEVCWEASIDFSKHLSVFVDLLIEADFEIAFEAFTVIENITEKVPEMIKPVEMTKLKNAIPGSSAEKKGMIHEAIHIIDQL</sequence>